<dbReference type="Proteomes" id="UP000242188">
    <property type="component" value="Unassembled WGS sequence"/>
</dbReference>
<feature type="domain" description="RING-type" evidence="3">
    <location>
        <begin position="56"/>
        <end position="89"/>
    </location>
</feature>
<dbReference type="Gene3D" id="3.10.110.10">
    <property type="entry name" value="Ubiquitin Conjugating Enzyme"/>
    <property type="match status" value="1"/>
</dbReference>
<dbReference type="STRING" id="6573.A0A210R6X2"/>
<reference evidence="4 5" key="1">
    <citation type="journal article" date="2017" name="Nat. Ecol. Evol.">
        <title>Scallop genome provides insights into evolution of bilaterian karyotype and development.</title>
        <authorList>
            <person name="Wang S."/>
            <person name="Zhang J."/>
            <person name="Jiao W."/>
            <person name="Li J."/>
            <person name="Xun X."/>
            <person name="Sun Y."/>
            <person name="Guo X."/>
            <person name="Huan P."/>
            <person name="Dong B."/>
            <person name="Zhang L."/>
            <person name="Hu X."/>
            <person name="Sun X."/>
            <person name="Wang J."/>
            <person name="Zhao C."/>
            <person name="Wang Y."/>
            <person name="Wang D."/>
            <person name="Huang X."/>
            <person name="Wang R."/>
            <person name="Lv J."/>
            <person name="Li Y."/>
            <person name="Zhang Z."/>
            <person name="Liu B."/>
            <person name="Lu W."/>
            <person name="Hui Y."/>
            <person name="Liang J."/>
            <person name="Zhou Z."/>
            <person name="Hou R."/>
            <person name="Li X."/>
            <person name="Liu Y."/>
            <person name="Li H."/>
            <person name="Ning X."/>
            <person name="Lin Y."/>
            <person name="Zhao L."/>
            <person name="Xing Q."/>
            <person name="Dou J."/>
            <person name="Li Y."/>
            <person name="Mao J."/>
            <person name="Guo H."/>
            <person name="Dou H."/>
            <person name="Li T."/>
            <person name="Mu C."/>
            <person name="Jiang W."/>
            <person name="Fu Q."/>
            <person name="Fu X."/>
            <person name="Miao Y."/>
            <person name="Liu J."/>
            <person name="Yu Q."/>
            <person name="Li R."/>
            <person name="Liao H."/>
            <person name="Li X."/>
            <person name="Kong Y."/>
            <person name="Jiang Z."/>
            <person name="Chourrout D."/>
            <person name="Li R."/>
            <person name="Bao Z."/>
        </authorList>
    </citation>
    <scope>NUCLEOTIDE SEQUENCE [LARGE SCALE GENOMIC DNA]</scope>
    <source>
        <strain evidence="4 5">PY_sf001</strain>
    </source>
</reference>
<dbReference type="SUPFAM" id="SSF54495">
    <property type="entry name" value="UBC-like"/>
    <property type="match status" value="1"/>
</dbReference>
<dbReference type="PANTHER" id="PTHR13198:SF4">
    <property type="entry name" value="E3 UBIQUITIN-PROTEIN LIGASE RNF25"/>
    <property type="match status" value="1"/>
</dbReference>
<proteinExistence type="predicted"/>
<protein>
    <submittedName>
        <fullName evidence="4">E3 ubiquitin-protein ligase RNF25</fullName>
    </submittedName>
</protein>
<name>A0A210R6X2_MIZYE</name>
<keyword evidence="1" id="KW-0863">Zinc-finger</keyword>
<dbReference type="InterPro" id="IPR001841">
    <property type="entry name" value="Znf_RING"/>
</dbReference>
<comment type="caution">
    <text evidence="4">The sequence shown here is derived from an EMBL/GenBank/DDBJ whole genome shotgun (WGS) entry which is preliminary data.</text>
</comment>
<keyword evidence="2" id="KW-0862">Zinc</keyword>
<dbReference type="InterPro" id="IPR016135">
    <property type="entry name" value="UBQ-conjugating_enzyme/RWD"/>
</dbReference>
<accession>A0A210R6X2</accession>
<dbReference type="GO" id="GO:0061630">
    <property type="term" value="F:ubiquitin protein ligase activity"/>
    <property type="evidence" value="ECO:0007669"/>
    <property type="project" value="InterPro"/>
</dbReference>
<dbReference type="InterPro" id="IPR039133">
    <property type="entry name" value="RNF25"/>
</dbReference>
<dbReference type="GO" id="GO:0008270">
    <property type="term" value="F:zinc ion binding"/>
    <property type="evidence" value="ECO:0007669"/>
    <property type="project" value="UniProtKB-KW"/>
</dbReference>
<dbReference type="OrthoDB" id="432311at2759"/>
<evidence type="ECO:0000256" key="2">
    <source>
        <dbReference type="ARBA" id="ARBA00022833"/>
    </source>
</evidence>
<dbReference type="GO" id="GO:0005634">
    <property type="term" value="C:nucleus"/>
    <property type="evidence" value="ECO:0007669"/>
    <property type="project" value="TreeGrafter"/>
</dbReference>
<dbReference type="InterPro" id="IPR013083">
    <property type="entry name" value="Znf_RING/FYVE/PHD"/>
</dbReference>
<sequence length="118" mass="13743">MTSIRISQGVEDEVLESLHKAINELAEERRGGHMLYDIIELAKESLTEGNVPHCPCTICLDHFSKGEEFTRTGCYHYFHRHCLYRYVTHTLESLKSEAHQRPKHDELGQEDRVKVLIH</sequence>
<keyword evidence="5" id="KW-1185">Reference proteome</keyword>
<keyword evidence="1" id="KW-0479">Metal-binding</keyword>
<dbReference type="PANTHER" id="PTHR13198">
    <property type="entry name" value="RING FINGER PROTEIN 25"/>
    <property type="match status" value="1"/>
</dbReference>
<dbReference type="SUPFAM" id="SSF57850">
    <property type="entry name" value="RING/U-box"/>
    <property type="match status" value="1"/>
</dbReference>
<gene>
    <name evidence="4" type="ORF">KP79_PYT26235</name>
</gene>
<dbReference type="AlphaFoldDB" id="A0A210R6X2"/>
<evidence type="ECO:0000313" key="4">
    <source>
        <dbReference type="EMBL" id="OWF56799.1"/>
    </source>
</evidence>
<dbReference type="EMBL" id="NEDP02000042">
    <property type="protein sequence ID" value="OWF56799.1"/>
    <property type="molecule type" value="Genomic_DNA"/>
</dbReference>
<dbReference type="Gene3D" id="3.30.40.10">
    <property type="entry name" value="Zinc/RING finger domain, C3HC4 (zinc finger)"/>
    <property type="match status" value="1"/>
</dbReference>
<organism evidence="4 5">
    <name type="scientific">Mizuhopecten yessoensis</name>
    <name type="common">Japanese scallop</name>
    <name type="synonym">Patinopecten yessoensis</name>
    <dbReference type="NCBI Taxonomy" id="6573"/>
    <lineage>
        <taxon>Eukaryota</taxon>
        <taxon>Metazoa</taxon>
        <taxon>Spiralia</taxon>
        <taxon>Lophotrochozoa</taxon>
        <taxon>Mollusca</taxon>
        <taxon>Bivalvia</taxon>
        <taxon>Autobranchia</taxon>
        <taxon>Pteriomorphia</taxon>
        <taxon>Pectinida</taxon>
        <taxon>Pectinoidea</taxon>
        <taxon>Pectinidae</taxon>
        <taxon>Mizuhopecten</taxon>
    </lineage>
</organism>
<evidence type="ECO:0000313" key="5">
    <source>
        <dbReference type="Proteomes" id="UP000242188"/>
    </source>
</evidence>
<dbReference type="GO" id="GO:0016567">
    <property type="term" value="P:protein ubiquitination"/>
    <property type="evidence" value="ECO:0007669"/>
    <property type="project" value="TreeGrafter"/>
</dbReference>
<evidence type="ECO:0000259" key="3">
    <source>
        <dbReference type="Pfam" id="PF13639"/>
    </source>
</evidence>
<evidence type="ECO:0000256" key="1">
    <source>
        <dbReference type="ARBA" id="ARBA00022771"/>
    </source>
</evidence>
<dbReference type="Pfam" id="PF13639">
    <property type="entry name" value="zf-RING_2"/>
    <property type="match status" value="1"/>
</dbReference>